<dbReference type="OrthoDB" id="9760225at2"/>
<dbReference type="GO" id="GO:0015920">
    <property type="term" value="P:lipopolysaccharide transport"/>
    <property type="evidence" value="ECO:0007669"/>
    <property type="project" value="InterPro"/>
</dbReference>
<evidence type="ECO:0000256" key="1">
    <source>
        <dbReference type="SAM" id="MobiDB-lite"/>
    </source>
</evidence>
<dbReference type="HAMAP" id="MF_01411">
    <property type="entry name" value="LPS_assembly_LptD"/>
    <property type="match status" value="1"/>
</dbReference>
<organism evidence="3 4">
    <name type="scientific">Terriglobus roseus</name>
    <dbReference type="NCBI Taxonomy" id="392734"/>
    <lineage>
        <taxon>Bacteria</taxon>
        <taxon>Pseudomonadati</taxon>
        <taxon>Acidobacteriota</taxon>
        <taxon>Terriglobia</taxon>
        <taxon>Terriglobales</taxon>
        <taxon>Acidobacteriaceae</taxon>
        <taxon>Terriglobus</taxon>
    </lineage>
</organism>
<dbReference type="EMBL" id="FNSD01000001">
    <property type="protein sequence ID" value="SEB82922.1"/>
    <property type="molecule type" value="Genomic_DNA"/>
</dbReference>
<feature type="domain" description="LptD C-terminal" evidence="2">
    <location>
        <begin position="368"/>
        <end position="756"/>
    </location>
</feature>
<dbReference type="GO" id="GO:1990351">
    <property type="term" value="C:transporter complex"/>
    <property type="evidence" value="ECO:0007669"/>
    <property type="project" value="TreeGrafter"/>
</dbReference>
<dbReference type="Proteomes" id="UP000182409">
    <property type="component" value="Unassembled WGS sequence"/>
</dbReference>
<proteinExistence type="inferred from homology"/>
<dbReference type="InterPro" id="IPR007543">
    <property type="entry name" value="LptD_C"/>
</dbReference>
<dbReference type="GO" id="GO:0009279">
    <property type="term" value="C:cell outer membrane"/>
    <property type="evidence" value="ECO:0007669"/>
    <property type="project" value="InterPro"/>
</dbReference>
<gene>
    <name evidence="3" type="ORF">SAMN05443244_1947</name>
</gene>
<feature type="region of interest" description="Disordered" evidence="1">
    <location>
        <begin position="23"/>
        <end position="57"/>
    </location>
</feature>
<dbReference type="Pfam" id="PF04453">
    <property type="entry name" value="LptD"/>
    <property type="match status" value="1"/>
</dbReference>
<dbReference type="InterPro" id="IPR050218">
    <property type="entry name" value="LptD"/>
</dbReference>
<dbReference type="GO" id="GO:0043165">
    <property type="term" value="P:Gram-negative-bacterium-type cell outer membrane assembly"/>
    <property type="evidence" value="ECO:0007669"/>
    <property type="project" value="InterPro"/>
</dbReference>
<evidence type="ECO:0000313" key="3">
    <source>
        <dbReference type="EMBL" id="SEB82922.1"/>
    </source>
</evidence>
<dbReference type="RefSeq" id="WP_074653652.1">
    <property type="nucleotide sequence ID" value="NZ_FNSD01000001.1"/>
</dbReference>
<dbReference type="InterPro" id="IPR020889">
    <property type="entry name" value="LipoPS_assembly_LptD"/>
</dbReference>
<sequence length="870" mass="94827">MALGVSACAQQVTTSAPVVHAGANAPVPGSGTTSAPPDLTHQDSASSLPDSPGADLYPVAVPVPEPASTKVTWESLSQKSSGDTVLLEGNVTITYGDYRVDADRVAYNQATGDLEATGHIVVTGASRSENIHASRATLNIKTETGKFYDVSGSVGVRMVSHATASPGNQAMGGVMGNTSQLSNVYTTANPFLFTGRMVVKNGPAEFDIYDGTVTSCQLPKPDWQLASAHFSVHDGEARATKTIFRLLNVPVFFLPYATHPTAEGERQSGFLIPVIGNSSSKGIVIGEQIYFAMGRSSELTVGAQYYSRRGWEQSATFRMRGRGLDFIQSHYSGLLDRGFYQNVTTTNANGTTTTANTYVNQGGEDATFSGRRDIGQHTRVAANVEYLSSYIYREAFTDNFNQAVSSDITSYAYGTHARNGYVASGEVDRYQGLKIVSTGEQIRIFHAPMLQGEVMERHVANTPFVWSATAQYAALKRTQGTPVAQTGFASDFTNRVDLHPKLSLPFALAGFHFRPTVGIRDTYYTHSRITSPLPGPTPTESGAGLNRLVTEAEMEVRMPVLERTFETGSFGKLLGREAKHTIEPELHYRYASGVDDFSRTLRFDDADVVANKNELEYGFTQRLFLRPTKTRACETGETPAETDGTCGGTRETIRWKLLQRHYFDESFGGYISLANPSGILVLNRRNVLDSTLDLSGVAFLTDRRSASPIVSQMKLSATDHIDIEWDMNYDLKANAMRQSNVFVEVHQNGFFAGLSHARLYAPGRFTSDTGSGTTATSLISDFSQLRVLMGYGNPAKPGLSIAGNVGLDLKLSQVQYATGQFSYNWNCCGFSAEYRKYELGSVRNENAYRFNFSLANIGTAGNLRRAERLF</sequence>
<evidence type="ECO:0000313" key="4">
    <source>
        <dbReference type="Proteomes" id="UP000182409"/>
    </source>
</evidence>
<accession>A0A1H4MKN3</accession>
<dbReference type="PANTHER" id="PTHR30189">
    <property type="entry name" value="LPS-ASSEMBLY PROTEIN"/>
    <property type="match status" value="1"/>
</dbReference>
<reference evidence="3 4" key="1">
    <citation type="submission" date="2016-10" db="EMBL/GenBank/DDBJ databases">
        <authorList>
            <person name="de Groot N.N."/>
        </authorList>
    </citation>
    <scope>NUCLEOTIDE SEQUENCE [LARGE SCALE GENOMIC DNA]</scope>
    <source>
        <strain evidence="3 4">AB35.6</strain>
    </source>
</reference>
<protein>
    <submittedName>
        <fullName evidence="3">LPS-assembly protein</fullName>
    </submittedName>
</protein>
<evidence type="ECO:0000259" key="2">
    <source>
        <dbReference type="Pfam" id="PF04453"/>
    </source>
</evidence>
<dbReference type="AlphaFoldDB" id="A0A1H4MKN3"/>
<dbReference type="PANTHER" id="PTHR30189:SF1">
    <property type="entry name" value="LPS-ASSEMBLY PROTEIN LPTD"/>
    <property type="match status" value="1"/>
</dbReference>
<name>A0A1H4MKN3_9BACT</name>